<dbReference type="PANTHER" id="PTHR43792:SF1">
    <property type="entry name" value="N-ACETYLTRANSFERASE DOMAIN-CONTAINING PROTEIN"/>
    <property type="match status" value="1"/>
</dbReference>
<evidence type="ECO:0000313" key="3">
    <source>
        <dbReference type="Proteomes" id="UP000010121"/>
    </source>
</evidence>
<comment type="caution">
    <text evidence="2">The sequence shown here is derived from an EMBL/GenBank/DDBJ whole genome shotgun (WGS) entry which is preliminary data.</text>
</comment>
<dbReference type="eggNOG" id="COG1670">
    <property type="taxonomic scope" value="Bacteria"/>
</dbReference>
<dbReference type="PROSITE" id="PS51186">
    <property type="entry name" value="GNAT"/>
    <property type="match status" value="1"/>
</dbReference>
<dbReference type="STRING" id="371731.Rsw2DRAFT_0828"/>
<dbReference type="RefSeq" id="WP_008028353.1">
    <property type="nucleotide sequence ID" value="NZ_ACYY01000004.1"/>
</dbReference>
<dbReference type="InterPro" id="IPR016181">
    <property type="entry name" value="Acyl_CoA_acyltransferase"/>
</dbReference>
<dbReference type="AlphaFoldDB" id="C8RYF0"/>
<dbReference type="Proteomes" id="UP000010121">
    <property type="component" value="Unassembled WGS sequence"/>
</dbReference>
<feature type="domain" description="N-acetyltransferase" evidence="1">
    <location>
        <begin position="13"/>
        <end position="165"/>
    </location>
</feature>
<dbReference type="Pfam" id="PF13302">
    <property type="entry name" value="Acetyltransf_3"/>
    <property type="match status" value="1"/>
</dbReference>
<protein>
    <submittedName>
        <fullName evidence="2">GCN5-related N-acetyltransferase</fullName>
    </submittedName>
</protein>
<proteinExistence type="predicted"/>
<gene>
    <name evidence="2" type="ORF">Rsw2DRAFT_0828</name>
</gene>
<keyword evidence="2" id="KW-0808">Transferase</keyword>
<dbReference type="InterPro" id="IPR051531">
    <property type="entry name" value="N-acetyltransferase"/>
</dbReference>
<sequence length="168" mass="18197">MTAPSLQTARLTLRMPVLADFGPRADFYASGRSVWEGGPVDRRQAWRLWASEVGQWPLLGFGPFSVDDRVSGAYLGEVGIYQPEGYPEPELGWFVVPAAEGRGIATEAARAVMLWARQTHGWDRLVNYIAPGNARSIALALRLGGVRADLPGVDAGDLVLAHDLRGLA</sequence>
<dbReference type="EMBL" id="ACYY01000004">
    <property type="protein sequence ID" value="EEW26138.1"/>
    <property type="molecule type" value="Genomic_DNA"/>
</dbReference>
<reference evidence="2 3" key="1">
    <citation type="submission" date="2009-08" db="EMBL/GenBank/DDBJ databases">
        <title>The draft genome of Rhodobacter sp. SW2.</title>
        <authorList>
            <consortium name="US DOE Joint Genome Institute (JGI-PGF)"/>
            <person name="Lucas S."/>
            <person name="Copeland A."/>
            <person name="Lapidus A."/>
            <person name="Glavina del Rio T."/>
            <person name="Tice H."/>
            <person name="Bruce D."/>
            <person name="Goodwin L."/>
            <person name="Pitluck S."/>
            <person name="Larimer F."/>
            <person name="Land M.L."/>
            <person name="Hauser L."/>
            <person name="Emerson D."/>
        </authorList>
    </citation>
    <scope>NUCLEOTIDE SEQUENCE [LARGE SCALE GENOMIC DNA]</scope>
    <source>
        <strain evidence="2 3">SW2</strain>
    </source>
</reference>
<evidence type="ECO:0000259" key="1">
    <source>
        <dbReference type="PROSITE" id="PS51186"/>
    </source>
</evidence>
<dbReference type="OrthoDB" id="6293260at2"/>
<dbReference type="PANTHER" id="PTHR43792">
    <property type="entry name" value="GNAT FAMILY, PUTATIVE (AFU_ORTHOLOGUE AFUA_3G00765)-RELATED-RELATED"/>
    <property type="match status" value="1"/>
</dbReference>
<dbReference type="InterPro" id="IPR000182">
    <property type="entry name" value="GNAT_dom"/>
</dbReference>
<dbReference type="SUPFAM" id="SSF55729">
    <property type="entry name" value="Acyl-CoA N-acyltransferases (Nat)"/>
    <property type="match status" value="1"/>
</dbReference>
<dbReference type="Gene3D" id="3.40.630.30">
    <property type="match status" value="1"/>
</dbReference>
<organism evidence="2 3">
    <name type="scientific">Rhodobacter ferrooxidans</name>
    <dbReference type="NCBI Taxonomy" id="371731"/>
    <lineage>
        <taxon>Bacteria</taxon>
        <taxon>Pseudomonadati</taxon>
        <taxon>Pseudomonadota</taxon>
        <taxon>Alphaproteobacteria</taxon>
        <taxon>Rhodobacterales</taxon>
        <taxon>Rhodobacter group</taxon>
        <taxon>Rhodobacter</taxon>
    </lineage>
</organism>
<keyword evidence="3" id="KW-1185">Reference proteome</keyword>
<dbReference type="GO" id="GO:0016747">
    <property type="term" value="F:acyltransferase activity, transferring groups other than amino-acyl groups"/>
    <property type="evidence" value="ECO:0007669"/>
    <property type="project" value="InterPro"/>
</dbReference>
<name>C8RYF0_9RHOB</name>
<evidence type="ECO:0000313" key="2">
    <source>
        <dbReference type="EMBL" id="EEW26138.1"/>
    </source>
</evidence>
<accession>C8RYF0</accession>